<proteinExistence type="inferred from homology"/>
<evidence type="ECO:0000313" key="10">
    <source>
        <dbReference type="EMBL" id="MVA98365.1"/>
    </source>
</evidence>
<evidence type="ECO:0000259" key="9">
    <source>
        <dbReference type="Pfam" id="PF05649"/>
    </source>
</evidence>
<dbReference type="InterPro" id="IPR008753">
    <property type="entry name" value="Peptidase_M13_N"/>
</dbReference>
<keyword evidence="6" id="KW-0862">Zinc</keyword>
<dbReference type="Proteomes" id="UP000463224">
    <property type="component" value="Unassembled WGS sequence"/>
</dbReference>
<dbReference type="PANTHER" id="PTHR11733:SF167">
    <property type="entry name" value="FI17812P1-RELATED"/>
    <property type="match status" value="1"/>
</dbReference>
<reference evidence="10 11" key="1">
    <citation type="submission" date="2019-12" db="EMBL/GenBank/DDBJ databases">
        <title>Nitratireductor arenosus sp. nov., Isolated from sea sand, Jeju island, South Korea.</title>
        <authorList>
            <person name="Kim W."/>
        </authorList>
    </citation>
    <scope>NUCLEOTIDE SEQUENCE [LARGE SCALE GENOMIC DNA]</scope>
    <source>
        <strain evidence="10 11">CAU 1489</strain>
    </source>
</reference>
<comment type="cofactor">
    <cofactor evidence="1">
        <name>Zn(2+)</name>
        <dbReference type="ChEBI" id="CHEBI:29105"/>
    </cofactor>
</comment>
<evidence type="ECO:0000313" key="11">
    <source>
        <dbReference type="Proteomes" id="UP000463224"/>
    </source>
</evidence>
<evidence type="ECO:0000256" key="2">
    <source>
        <dbReference type="ARBA" id="ARBA00007357"/>
    </source>
</evidence>
<dbReference type="Pfam" id="PF05649">
    <property type="entry name" value="Peptidase_M13_N"/>
    <property type="match status" value="1"/>
</dbReference>
<comment type="similarity">
    <text evidence="2">Belongs to the peptidase M13 family.</text>
</comment>
<dbReference type="InterPro" id="IPR042089">
    <property type="entry name" value="Peptidase_M13_dom_2"/>
</dbReference>
<dbReference type="Pfam" id="PF01431">
    <property type="entry name" value="Peptidase_M13"/>
    <property type="match status" value="1"/>
</dbReference>
<keyword evidence="4" id="KW-0479">Metal-binding</keyword>
<accession>A0A844QGG3</accession>
<dbReference type="PROSITE" id="PS51885">
    <property type="entry name" value="NEPRILYSIN"/>
    <property type="match status" value="1"/>
</dbReference>
<name>A0A844QGG3_9HYPH</name>
<evidence type="ECO:0000256" key="4">
    <source>
        <dbReference type="ARBA" id="ARBA00022723"/>
    </source>
</evidence>
<dbReference type="PANTHER" id="PTHR11733">
    <property type="entry name" value="ZINC METALLOPROTEASE FAMILY M13 NEPRILYSIN-RELATED"/>
    <property type="match status" value="1"/>
</dbReference>
<dbReference type="AlphaFoldDB" id="A0A844QGG3"/>
<keyword evidence="5" id="KW-0378">Hydrolase</keyword>
<organism evidence="10 11">
    <name type="scientific">Nitratireductor arenosus</name>
    <dbReference type="NCBI Taxonomy" id="2682096"/>
    <lineage>
        <taxon>Bacteria</taxon>
        <taxon>Pseudomonadati</taxon>
        <taxon>Pseudomonadota</taxon>
        <taxon>Alphaproteobacteria</taxon>
        <taxon>Hyphomicrobiales</taxon>
        <taxon>Phyllobacteriaceae</taxon>
        <taxon>Nitratireductor</taxon>
    </lineage>
</organism>
<dbReference type="InterPro" id="IPR000718">
    <property type="entry name" value="Peptidase_M13"/>
</dbReference>
<dbReference type="EMBL" id="WPHG01000003">
    <property type="protein sequence ID" value="MVA98365.1"/>
    <property type="molecule type" value="Genomic_DNA"/>
</dbReference>
<keyword evidence="3" id="KW-0645">Protease</keyword>
<gene>
    <name evidence="10" type="ORF">GN330_14035</name>
</gene>
<keyword evidence="11" id="KW-1185">Reference proteome</keyword>
<dbReference type="GO" id="GO:0016485">
    <property type="term" value="P:protein processing"/>
    <property type="evidence" value="ECO:0007669"/>
    <property type="project" value="TreeGrafter"/>
</dbReference>
<comment type="caution">
    <text evidence="10">The sequence shown here is derived from an EMBL/GenBank/DDBJ whole genome shotgun (WGS) entry which is preliminary data.</text>
</comment>
<feature type="domain" description="Peptidase M13 C-terminal" evidence="8">
    <location>
        <begin position="520"/>
        <end position="723"/>
    </location>
</feature>
<dbReference type="GO" id="GO:0046872">
    <property type="term" value="F:metal ion binding"/>
    <property type="evidence" value="ECO:0007669"/>
    <property type="project" value="UniProtKB-KW"/>
</dbReference>
<evidence type="ECO:0000256" key="7">
    <source>
        <dbReference type="ARBA" id="ARBA00023049"/>
    </source>
</evidence>
<evidence type="ECO:0000256" key="1">
    <source>
        <dbReference type="ARBA" id="ARBA00001947"/>
    </source>
</evidence>
<dbReference type="Gene3D" id="3.40.390.10">
    <property type="entry name" value="Collagenase (Catalytic Domain)"/>
    <property type="match status" value="1"/>
</dbReference>
<dbReference type="GO" id="GO:0004222">
    <property type="term" value="F:metalloendopeptidase activity"/>
    <property type="evidence" value="ECO:0007669"/>
    <property type="project" value="InterPro"/>
</dbReference>
<feature type="domain" description="Peptidase M13 N-terminal" evidence="9">
    <location>
        <begin position="85"/>
        <end position="466"/>
    </location>
</feature>
<dbReference type="InterPro" id="IPR018497">
    <property type="entry name" value="Peptidase_M13_C"/>
</dbReference>
<keyword evidence="7" id="KW-0482">Metalloprotease</keyword>
<dbReference type="GO" id="GO:0005886">
    <property type="term" value="C:plasma membrane"/>
    <property type="evidence" value="ECO:0007669"/>
    <property type="project" value="TreeGrafter"/>
</dbReference>
<sequence>MKATSAVRSRSRATWRPIAIPIRTVPNTNAGPRTEEAVMSRFAAALLSGAAYAALCGTTVAQELSPLGPDEMMFSVENMDTSVDPSQDFYRYASGRWLDRVERPPDRASWGVFEIMTERLIKQMAAAAAEAGQAAAGAPKGSAVQLVGDFYNAYMDVEAIDASGIEPVRGLLDRIEAIASLDDMIRFMAEQAVIAGPSLFAVVAPSTDPADSKRYAMFVVGQSFGVDEKFLDIYRNAQGDPRVDAYRTYVEDVMTIAGYAPADAARIAETTLKIEFALYAGLLTPEEANDPRNRYAKKTYDEVQALIPALDLDLYLDTIGFAKPDAFYMFEPRALQALAELWRTTSLGALKDYAAFRVIDNYKPFLTTALDAPAKALDLALVGASADRPRQDRLYRLFIDTLGHPASRIYVDAHFSEETRADVLDMVERIHAVFRSRIKTREWLSEETRAQALEKAAKFYYKVGYPDKWIDFSSVDIGPDPVANMMNLGAFSMARLAEKLKHPVEHDEFNASSTLPIAVNAAYNPSINGFEVSAAIVQPPAYVHDMDAPLRFCRTGAIIGHEMTHGFDSGGRRYDANGNFRDWWTPQDAEAFEAEAQKLIDQANAFEVLPGLHANGPLNVRENMADVGGITFAYEALMTYLDEHPQENVEIDGFTPAQRCFLGWAQLWTMKAAEPYLRAIVAGNGHPPNFYRTVAALQHVDAFYEAFGIEEGDPMWLPPAKRVHAW</sequence>
<evidence type="ECO:0000256" key="5">
    <source>
        <dbReference type="ARBA" id="ARBA00022801"/>
    </source>
</evidence>
<dbReference type="InterPro" id="IPR024079">
    <property type="entry name" value="MetalloPept_cat_dom_sf"/>
</dbReference>
<evidence type="ECO:0000256" key="6">
    <source>
        <dbReference type="ARBA" id="ARBA00022833"/>
    </source>
</evidence>
<dbReference type="PRINTS" id="PR00786">
    <property type="entry name" value="NEPRILYSIN"/>
</dbReference>
<dbReference type="SUPFAM" id="SSF55486">
    <property type="entry name" value="Metalloproteases ('zincins'), catalytic domain"/>
    <property type="match status" value="1"/>
</dbReference>
<evidence type="ECO:0000259" key="8">
    <source>
        <dbReference type="Pfam" id="PF01431"/>
    </source>
</evidence>
<dbReference type="CDD" id="cd08662">
    <property type="entry name" value="M13"/>
    <property type="match status" value="1"/>
</dbReference>
<protein>
    <submittedName>
        <fullName evidence="10">M13 family peptidase</fullName>
    </submittedName>
</protein>
<dbReference type="Gene3D" id="1.10.1380.10">
    <property type="entry name" value="Neutral endopeptidase , domain2"/>
    <property type="match status" value="1"/>
</dbReference>
<evidence type="ECO:0000256" key="3">
    <source>
        <dbReference type="ARBA" id="ARBA00022670"/>
    </source>
</evidence>